<dbReference type="Pfam" id="PF21587">
    <property type="entry name" value="AP5B1_N"/>
    <property type="match status" value="1"/>
</dbReference>
<dbReference type="InterPro" id="IPR048978">
    <property type="entry name" value="AP5B1_N"/>
</dbReference>
<dbReference type="InterPro" id="IPR038741">
    <property type="entry name" value="AP5B1"/>
</dbReference>
<evidence type="ECO:0000256" key="4">
    <source>
        <dbReference type="ARBA" id="ARBA00032431"/>
    </source>
</evidence>
<dbReference type="InterPro" id="IPR048979">
    <property type="entry name" value="AP5B1_middle"/>
</dbReference>
<evidence type="ECO:0000259" key="6">
    <source>
        <dbReference type="Pfam" id="PF21588"/>
    </source>
</evidence>
<evidence type="ECO:0000313" key="11">
    <source>
        <dbReference type="RefSeq" id="XP_033777544.1"/>
    </source>
</evidence>
<accession>A0A6P8P1W8</accession>
<dbReference type="SUPFAM" id="SSF48371">
    <property type="entry name" value="ARM repeat"/>
    <property type="match status" value="1"/>
</dbReference>
<feature type="domain" description="AP-5 complex subunit beta-1 beta-barrel" evidence="7">
    <location>
        <begin position="733"/>
        <end position="803"/>
    </location>
</feature>
<feature type="domain" description="AP-5 complex subunit beta-1 N-terminal" evidence="5">
    <location>
        <begin position="34"/>
        <end position="106"/>
    </location>
</feature>
<keyword evidence="9" id="KW-1185">Reference proteome</keyword>
<protein>
    <recommendedName>
        <fullName evidence="1">AP-5 complex subunit beta-1</fullName>
    </recommendedName>
    <alternativeName>
        <fullName evidence="4">Adaptor-related protein complex 5 beta subunit</fullName>
    </alternativeName>
</protein>
<evidence type="ECO:0000256" key="1">
    <source>
        <dbReference type="ARBA" id="ARBA00018167"/>
    </source>
</evidence>
<evidence type="ECO:0000256" key="3">
    <source>
        <dbReference type="ARBA" id="ARBA00022927"/>
    </source>
</evidence>
<dbReference type="GO" id="GO:0030119">
    <property type="term" value="C:AP-type membrane coat adaptor complex"/>
    <property type="evidence" value="ECO:0007669"/>
    <property type="project" value="TreeGrafter"/>
</dbReference>
<sequence>MVAGNGADWVQRIASFRLSPRRFLSSEGSEEFVEELLQDLKSEKVTEPRKISMLTLFLEFPLLLCPDADAGEQTAEILLDVFSQMPSSARFLTLKCHLLLTIETLLISTDRFKEDVKVAQDLLSLLMQLVSDLNDKKLGEALRPLRITACEGLRELESCYPGLLSQKLEQLYFMRQQEMTAAHQAYTLLYSVALKNAVQLLAQRGAATDGALKEMLSRNKGFLWHAVENTGGGLAVTGEQFLLLPANGGTKELKSILSLLLEDLYLLTSVSQSNLLWQLIQVVATVRTLSPVIFKSQLVRLFGTMDISLFHSILQMKGLFTDSLFTAEDESFLLKRLVGMTQHPLLSTPVKLFYIDCLLHFPENRPLNSNTEENLPVLLSIQMTASLFPTLFHDGSTMLSRQNLLSLVYLENEGPETERGMGYLSEHIVSLHSIVLHNANREFTAIFFRTVFLFVRYFSCSESLMEDMIQKILELYRKNSALAPYLINLVNQTHKLLDVPSWSTALSKALQTLIVELPLQKLAPQLLHWHLKVLARIAKENAISQKSSVQLLLNIALYTDLCSLGDWRTGNAILSVCKNMLQHHQLDAVFPILADLLQYLLLHFEDVDIQDRARFYYMLLTNLSKDKLATILSMASTGGQSKTKSLSSIMSEDENFSSLMAVHATEQPVLQLCRLNEKACASPVYSSSLSEEFTTSYCLKEYYDQFANSLAPSVLTLQYHLTFTNDIRPQDHKLFCIELQFEQSDSSYEPIQDIHVPCLFIDRKPEVVTLTLEPRSPCPTTLSVTATYSTEDGITYQSQLRPLKINFCNVFLPLPLLTAWPLEAHCQLFEGLWQSFQPDAALCTESLFCFPLSQQSLGDFVQNVFARFVVSTHSDVYKIGIFLLPKFHVLMQIKVLDGTATIRIRTDNWKLLPHLSSYLREIIARH</sequence>
<gene>
    <name evidence="10 11" type="primary">AP5B1</name>
</gene>
<evidence type="ECO:0000313" key="10">
    <source>
        <dbReference type="RefSeq" id="XP_033777543.1"/>
    </source>
</evidence>
<dbReference type="Pfam" id="PF21589">
    <property type="entry name" value="AP5B1_barrel"/>
    <property type="match status" value="1"/>
</dbReference>
<dbReference type="GeneID" id="117348947"/>
<dbReference type="InterPro" id="IPR048981">
    <property type="entry name" value="AP5B1_C"/>
</dbReference>
<dbReference type="OrthoDB" id="646197at2759"/>
<feature type="domain" description="AP5B1 C-terminal" evidence="8">
    <location>
        <begin position="827"/>
        <end position="922"/>
    </location>
</feature>
<proteinExistence type="predicted"/>
<evidence type="ECO:0000313" key="9">
    <source>
        <dbReference type="Proteomes" id="UP000515159"/>
    </source>
</evidence>
<dbReference type="PANTHER" id="PTHR34033:SF1">
    <property type="entry name" value="AP-5 COMPLEX SUBUNIT BETA-1"/>
    <property type="match status" value="1"/>
</dbReference>
<dbReference type="GO" id="GO:0015031">
    <property type="term" value="P:protein transport"/>
    <property type="evidence" value="ECO:0007669"/>
    <property type="project" value="UniProtKB-KW"/>
</dbReference>
<dbReference type="KEGG" id="gsh:117348947"/>
<feature type="domain" description="AP5B1 middle" evidence="6">
    <location>
        <begin position="250"/>
        <end position="628"/>
    </location>
</feature>
<dbReference type="Proteomes" id="UP000515159">
    <property type="component" value="Chromosome 15"/>
</dbReference>
<evidence type="ECO:0000259" key="8">
    <source>
        <dbReference type="Pfam" id="PF21590"/>
    </source>
</evidence>
<dbReference type="InterPro" id="IPR048980">
    <property type="entry name" value="AP5B1_barrel"/>
</dbReference>
<dbReference type="RefSeq" id="XP_033777543.1">
    <property type="nucleotide sequence ID" value="XM_033921652.1"/>
</dbReference>
<evidence type="ECO:0000259" key="5">
    <source>
        <dbReference type="Pfam" id="PF21587"/>
    </source>
</evidence>
<dbReference type="GO" id="GO:0005765">
    <property type="term" value="C:lysosomal membrane"/>
    <property type="evidence" value="ECO:0007669"/>
    <property type="project" value="TreeGrafter"/>
</dbReference>
<reference evidence="10 11" key="1">
    <citation type="submission" date="2025-04" db="UniProtKB">
        <authorList>
            <consortium name="RefSeq"/>
        </authorList>
    </citation>
    <scope>IDENTIFICATION</scope>
</reference>
<organism evidence="9 11">
    <name type="scientific">Geotrypetes seraphini</name>
    <name type="common">Gaboon caecilian</name>
    <name type="synonym">Caecilia seraphini</name>
    <dbReference type="NCBI Taxonomy" id="260995"/>
    <lineage>
        <taxon>Eukaryota</taxon>
        <taxon>Metazoa</taxon>
        <taxon>Chordata</taxon>
        <taxon>Craniata</taxon>
        <taxon>Vertebrata</taxon>
        <taxon>Euteleostomi</taxon>
        <taxon>Amphibia</taxon>
        <taxon>Gymnophiona</taxon>
        <taxon>Geotrypetes</taxon>
    </lineage>
</organism>
<dbReference type="Pfam" id="PF21590">
    <property type="entry name" value="AP5B1_C"/>
    <property type="match status" value="1"/>
</dbReference>
<keyword evidence="3" id="KW-0653">Protein transport</keyword>
<dbReference type="CTD" id="91056"/>
<evidence type="ECO:0000256" key="2">
    <source>
        <dbReference type="ARBA" id="ARBA00022448"/>
    </source>
</evidence>
<keyword evidence="2" id="KW-0813">Transport</keyword>
<dbReference type="Pfam" id="PF21588">
    <property type="entry name" value="AP5B1_middle"/>
    <property type="match status" value="1"/>
</dbReference>
<dbReference type="RefSeq" id="XP_033777544.1">
    <property type="nucleotide sequence ID" value="XM_033921653.1"/>
</dbReference>
<dbReference type="PANTHER" id="PTHR34033">
    <property type="entry name" value="AP-5 COMPLEX SUBUNIT BETA-1"/>
    <property type="match status" value="1"/>
</dbReference>
<dbReference type="AlphaFoldDB" id="A0A6P8P1W8"/>
<dbReference type="InterPro" id="IPR016024">
    <property type="entry name" value="ARM-type_fold"/>
</dbReference>
<name>A0A6P8P1W8_GEOSA</name>
<evidence type="ECO:0000259" key="7">
    <source>
        <dbReference type="Pfam" id="PF21589"/>
    </source>
</evidence>
<dbReference type="GO" id="GO:0016197">
    <property type="term" value="P:endosomal transport"/>
    <property type="evidence" value="ECO:0007669"/>
    <property type="project" value="InterPro"/>
</dbReference>